<keyword evidence="2" id="KW-1185">Reference proteome</keyword>
<name>A0A4Y8JYP2_9MICO</name>
<reference evidence="1 2" key="1">
    <citation type="submission" date="2019-03" db="EMBL/GenBank/DDBJ databases">
        <title>Genomics of glacier-inhabiting Cryobacterium strains.</title>
        <authorList>
            <person name="Liu Q."/>
            <person name="Xin Y.-H."/>
        </authorList>
    </citation>
    <scope>NUCLEOTIDE SEQUENCE [LARGE SCALE GENOMIC DNA]</scope>
    <source>
        <strain evidence="1 2">TMT1-51</strain>
    </source>
</reference>
<evidence type="ECO:0000313" key="2">
    <source>
        <dbReference type="Proteomes" id="UP000297472"/>
    </source>
</evidence>
<accession>A0A4Y8JYP2</accession>
<organism evidence="1 2">
    <name type="scientific">Cryobacterium cryoconiti</name>
    <dbReference type="NCBI Taxonomy" id="1259239"/>
    <lineage>
        <taxon>Bacteria</taxon>
        <taxon>Bacillati</taxon>
        <taxon>Actinomycetota</taxon>
        <taxon>Actinomycetes</taxon>
        <taxon>Micrococcales</taxon>
        <taxon>Microbacteriaceae</taxon>
        <taxon>Cryobacterium</taxon>
    </lineage>
</organism>
<sequence length="200" mass="22144">MTSRLRSVLSSRDLPLAELCSARLDGELFSLGDFWCPVDEIDDAARRARAAGLLPSSPRAIAERMTAAWIYGLAPVPRRHQFCVQVSARMKLVPSPRLQIRELSCPSDQLQSISGLRVTLPLRTAVDLARWPHDDAEPADPAGEPFQAAVDRVPLIAALIRFAGHTTVEPARRLLEAPNLPFKAQALARLDDVQRYLDTY</sequence>
<evidence type="ECO:0000313" key="1">
    <source>
        <dbReference type="EMBL" id="TFD33443.1"/>
    </source>
</evidence>
<dbReference type="Proteomes" id="UP000297472">
    <property type="component" value="Unassembled WGS sequence"/>
</dbReference>
<comment type="caution">
    <text evidence="1">The sequence shown here is derived from an EMBL/GenBank/DDBJ whole genome shotgun (WGS) entry which is preliminary data.</text>
</comment>
<evidence type="ECO:0008006" key="3">
    <source>
        <dbReference type="Google" id="ProtNLM"/>
    </source>
</evidence>
<dbReference type="AlphaFoldDB" id="A0A4Y8JYP2"/>
<protein>
    <recommendedName>
        <fullName evidence="3">AbiEi antitoxin C-terminal domain-containing protein</fullName>
    </recommendedName>
</protein>
<dbReference type="OrthoDB" id="4802815at2"/>
<dbReference type="RefSeq" id="WP_134423627.1">
    <property type="nucleotide sequence ID" value="NZ_SOHA01000005.1"/>
</dbReference>
<gene>
    <name evidence="1" type="ORF">E3T49_03970</name>
</gene>
<proteinExistence type="predicted"/>
<dbReference type="EMBL" id="SOHA01000005">
    <property type="protein sequence ID" value="TFD33443.1"/>
    <property type="molecule type" value="Genomic_DNA"/>
</dbReference>